<keyword evidence="2" id="KW-1185">Reference proteome</keyword>
<name>A0ABV9YEV2_9PSEU</name>
<gene>
    <name evidence="1" type="ORF">ACFPFM_43100</name>
</gene>
<proteinExistence type="predicted"/>
<protein>
    <submittedName>
        <fullName evidence="1">Uncharacterized protein</fullName>
    </submittedName>
</protein>
<sequence length="72" mass="7713">MTVSIELWLFSETFTVRTRREFAKTPAPAARRASGGDRAALAAPGAPAHHFGAMCTQQDWNTYCAAFAPVGA</sequence>
<accession>A0ABV9YEV2</accession>
<dbReference type="Proteomes" id="UP001595833">
    <property type="component" value="Unassembled WGS sequence"/>
</dbReference>
<evidence type="ECO:0000313" key="2">
    <source>
        <dbReference type="Proteomes" id="UP001595833"/>
    </source>
</evidence>
<reference evidence="2" key="1">
    <citation type="journal article" date="2019" name="Int. J. Syst. Evol. Microbiol.">
        <title>The Global Catalogue of Microorganisms (GCM) 10K type strain sequencing project: providing services to taxonomists for standard genome sequencing and annotation.</title>
        <authorList>
            <consortium name="The Broad Institute Genomics Platform"/>
            <consortium name="The Broad Institute Genome Sequencing Center for Infectious Disease"/>
            <person name="Wu L."/>
            <person name="Ma J."/>
        </authorList>
    </citation>
    <scope>NUCLEOTIDE SEQUENCE [LARGE SCALE GENOMIC DNA]</scope>
    <source>
        <strain evidence="2">KCTC 12848</strain>
    </source>
</reference>
<organism evidence="1 2">
    <name type="scientific">Saccharothrix xinjiangensis</name>
    <dbReference type="NCBI Taxonomy" id="204798"/>
    <lineage>
        <taxon>Bacteria</taxon>
        <taxon>Bacillati</taxon>
        <taxon>Actinomycetota</taxon>
        <taxon>Actinomycetes</taxon>
        <taxon>Pseudonocardiales</taxon>
        <taxon>Pseudonocardiaceae</taxon>
        <taxon>Saccharothrix</taxon>
    </lineage>
</organism>
<evidence type="ECO:0000313" key="1">
    <source>
        <dbReference type="EMBL" id="MFC5060538.1"/>
    </source>
</evidence>
<dbReference type="EMBL" id="JBHSJB010000053">
    <property type="protein sequence ID" value="MFC5060538.1"/>
    <property type="molecule type" value="Genomic_DNA"/>
</dbReference>
<comment type="caution">
    <text evidence="1">The sequence shown here is derived from an EMBL/GenBank/DDBJ whole genome shotgun (WGS) entry which is preliminary data.</text>
</comment>
<dbReference type="RefSeq" id="WP_344037509.1">
    <property type="nucleotide sequence ID" value="NZ_BAAAKE010000007.1"/>
</dbReference>